<dbReference type="PANTHER" id="PTHR13847:SF280">
    <property type="entry name" value="D-AMINO ACID DEHYDROGENASE"/>
    <property type="match status" value="1"/>
</dbReference>
<dbReference type="InterPro" id="IPR006076">
    <property type="entry name" value="FAD-dep_OxRdtase"/>
</dbReference>
<evidence type="ECO:0000313" key="5">
    <source>
        <dbReference type="Proteomes" id="UP001199260"/>
    </source>
</evidence>
<dbReference type="SUPFAM" id="SSF51905">
    <property type="entry name" value="FAD/NAD(P)-binding domain"/>
    <property type="match status" value="1"/>
</dbReference>
<dbReference type="GO" id="GO:0008718">
    <property type="term" value="F:D-amino-acid dehydrogenase activity"/>
    <property type="evidence" value="ECO:0007669"/>
    <property type="project" value="TreeGrafter"/>
</dbReference>
<evidence type="ECO:0000256" key="2">
    <source>
        <dbReference type="ARBA" id="ARBA00023002"/>
    </source>
</evidence>
<organism evidence="4 5">
    <name type="scientific">Comamonas koreensis</name>
    <dbReference type="NCBI Taxonomy" id="160825"/>
    <lineage>
        <taxon>Bacteria</taxon>
        <taxon>Pseudomonadati</taxon>
        <taxon>Pseudomonadota</taxon>
        <taxon>Betaproteobacteria</taxon>
        <taxon>Burkholderiales</taxon>
        <taxon>Comamonadaceae</taxon>
        <taxon>Comamonas</taxon>
    </lineage>
</organism>
<dbReference type="Pfam" id="PF01266">
    <property type="entry name" value="DAO"/>
    <property type="match status" value="1"/>
</dbReference>
<evidence type="ECO:0000256" key="1">
    <source>
        <dbReference type="ARBA" id="ARBA00009410"/>
    </source>
</evidence>
<feature type="domain" description="FAD dependent oxidoreductase" evidence="3">
    <location>
        <begin position="2"/>
        <end position="398"/>
    </location>
</feature>
<keyword evidence="5" id="KW-1185">Reference proteome</keyword>
<dbReference type="GO" id="GO:0005737">
    <property type="term" value="C:cytoplasm"/>
    <property type="evidence" value="ECO:0007669"/>
    <property type="project" value="TreeGrafter"/>
</dbReference>
<dbReference type="Gene3D" id="3.30.9.10">
    <property type="entry name" value="D-Amino Acid Oxidase, subunit A, domain 2"/>
    <property type="match status" value="1"/>
</dbReference>
<evidence type="ECO:0000259" key="3">
    <source>
        <dbReference type="Pfam" id="PF01266"/>
    </source>
</evidence>
<dbReference type="Gene3D" id="3.50.50.60">
    <property type="entry name" value="FAD/NAD(P)-binding domain"/>
    <property type="match status" value="2"/>
</dbReference>
<comment type="similarity">
    <text evidence="1">Belongs to the DadA oxidoreductase family.</text>
</comment>
<proteinExistence type="inferred from homology"/>
<name>A0AAW4XR46_9BURK</name>
<protein>
    <submittedName>
        <fullName evidence="4">FAD-dependent oxidoreductase</fullName>
    </submittedName>
</protein>
<dbReference type="AlphaFoldDB" id="A0AAW4XR46"/>
<gene>
    <name evidence="4" type="ORF">LPW39_02650</name>
</gene>
<dbReference type="PANTHER" id="PTHR13847">
    <property type="entry name" value="SARCOSINE DEHYDROGENASE-RELATED"/>
    <property type="match status" value="1"/>
</dbReference>
<reference evidence="4 5" key="1">
    <citation type="submission" date="2021-11" db="EMBL/GenBank/DDBJ databases">
        <title>Genome sequence.</title>
        <authorList>
            <person name="Sun Q."/>
        </authorList>
    </citation>
    <scope>NUCLEOTIDE SEQUENCE [LARGE SCALE GENOMIC DNA]</scope>
    <source>
        <strain evidence="4 5">KCTC 12005</strain>
    </source>
</reference>
<sequence>MKIAIVGAGIAGIATAFELMEAGNEVSVFEQHRAAGEEASFAPSGLMWPCAINPWGATAFQHALQLGMTRPAFSELQIQGGVLSSPRRWARRQRAVAKKLRDSETLPALQSLELLAMQRMQHVQEILDINGQFSQGLLLPLRKEPSAAALYELTRRLSAAHIDYQRCNEAETRAIEPGLATEIQIAGALHLPEAWSGNGRLFSQGLLQALQTHGLKLHTQQAVSGIQSADHGVRLQLASGTQDFDAVVLCAGTHTNQLLRPHHVQLPSAPIHSYSASIQISEESLAPRRAVIDLENNMILTRQGSRLRISGGAELGYPDSPERSEDARHALISVLLEWFPGCIQPSQSILQMWRGARLTVPDGLPVAGASGIPGVWLNTAHGGFGWGLSMGCAHHVRQLIMGQSTTTAPEALDLQRLR</sequence>
<dbReference type="RefSeq" id="WP_230771101.1">
    <property type="nucleotide sequence ID" value="NZ_JAJNCT010000005.1"/>
</dbReference>
<dbReference type="GO" id="GO:0055130">
    <property type="term" value="P:D-alanine catabolic process"/>
    <property type="evidence" value="ECO:0007669"/>
    <property type="project" value="TreeGrafter"/>
</dbReference>
<dbReference type="InterPro" id="IPR036188">
    <property type="entry name" value="FAD/NAD-bd_sf"/>
</dbReference>
<evidence type="ECO:0000313" key="4">
    <source>
        <dbReference type="EMBL" id="MCD2164033.1"/>
    </source>
</evidence>
<keyword evidence="2" id="KW-0560">Oxidoreductase</keyword>
<dbReference type="Proteomes" id="UP001199260">
    <property type="component" value="Unassembled WGS sequence"/>
</dbReference>
<dbReference type="GO" id="GO:0005886">
    <property type="term" value="C:plasma membrane"/>
    <property type="evidence" value="ECO:0007669"/>
    <property type="project" value="TreeGrafter"/>
</dbReference>
<comment type="caution">
    <text evidence="4">The sequence shown here is derived from an EMBL/GenBank/DDBJ whole genome shotgun (WGS) entry which is preliminary data.</text>
</comment>
<accession>A0AAW4XR46</accession>
<dbReference type="EMBL" id="JAJNCT010000005">
    <property type="protein sequence ID" value="MCD2164033.1"/>
    <property type="molecule type" value="Genomic_DNA"/>
</dbReference>